<gene>
    <name evidence="2" type="ORF">GWR21_00035</name>
</gene>
<protein>
    <recommendedName>
        <fullName evidence="4">RHS repeat-associated core domain-containing protein</fullName>
    </recommendedName>
</protein>
<name>A0A6B9ZBR2_9BACT</name>
<proteinExistence type="predicted"/>
<evidence type="ECO:0000313" key="3">
    <source>
        <dbReference type="Proteomes" id="UP000476411"/>
    </source>
</evidence>
<accession>A0A6B9ZBR2</accession>
<reference evidence="2 3" key="1">
    <citation type="submission" date="2020-01" db="EMBL/GenBank/DDBJ databases">
        <title>Complete genome sequence of Chitinophaga sp. H33E-04 isolated from quinoa roots.</title>
        <authorList>
            <person name="Weon H.-Y."/>
            <person name="Lee S.A."/>
        </authorList>
    </citation>
    <scope>NUCLEOTIDE SEQUENCE [LARGE SCALE GENOMIC DNA]</scope>
    <source>
        <strain evidence="2 3">H33E-04</strain>
    </source>
</reference>
<dbReference type="NCBIfam" id="TIGR03696">
    <property type="entry name" value="Rhs_assc_core"/>
    <property type="match status" value="1"/>
</dbReference>
<dbReference type="Gene3D" id="2.180.10.10">
    <property type="entry name" value="RHS repeat-associated core"/>
    <property type="match status" value="1"/>
</dbReference>
<sequence length="317" mass="35184">MGEYRYGFNGKENDNEVKGEGNQQDYGMRVYDPRIGKFLSVDPLTKSYPWNSTYAFAENDVIRSIDLDGEEKYIVNRNFNSAGQLTNVTIQWYEDKDGNARDNEAYNRNPRLKKADVYVIDRGPSGRVLRPIKYQTKLTAEQMIVMEKFRTIEESPPEVASFGDNVNEGNLNGNAFRDGTYRQAEIDLVQDIKLKFQENSSLYIDSKVEERKLVSVANILSYFPQANVDITGNSGTPSGNPAKLKLGTGPSVWSTSATLNGEAATLGALLSARAKTASSSLQVKFKIAGTRITTQPGTRFSTPAGRNVSISIRGLKF</sequence>
<evidence type="ECO:0000313" key="2">
    <source>
        <dbReference type="EMBL" id="QHS58033.1"/>
    </source>
</evidence>
<dbReference type="InterPro" id="IPR022385">
    <property type="entry name" value="Rhs_assc_core"/>
</dbReference>
<dbReference type="Proteomes" id="UP000476411">
    <property type="component" value="Chromosome"/>
</dbReference>
<keyword evidence="3" id="KW-1185">Reference proteome</keyword>
<dbReference type="AlphaFoldDB" id="A0A6B9ZBR2"/>
<evidence type="ECO:0008006" key="4">
    <source>
        <dbReference type="Google" id="ProtNLM"/>
    </source>
</evidence>
<dbReference type="KEGG" id="chih:GWR21_00035"/>
<evidence type="ECO:0000256" key="1">
    <source>
        <dbReference type="SAM" id="MobiDB-lite"/>
    </source>
</evidence>
<dbReference type="EMBL" id="CP048113">
    <property type="protein sequence ID" value="QHS58033.1"/>
    <property type="molecule type" value="Genomic_DNA"/>
</dbReference>
<organism evidence="2 3">
    <name type="scientific">Chitinophaga agri</name>
    <dbReference type="NCBI Taxonomy" id="2703787"/>
    <lineage>
        <taxon>Bacteria</taxon>
        <taxon>Pseudomonadati</taxon>
        <taxon>Bacteroidota</taxon>
        <taxon>Chitinophagia</taxon>
        <taxon>Chitinophagales</taxon>
        <taxon>Chitinophagaceae</taxon>
        <taxon>Chitinophaga</taxon>
    </lineage>
</organism>
<feature type="region of interest" description="Disordered" evidence="1">
    <location>
        <begin position="1"/>
        <end position="24"/>
    </location>
</feature>